<dbReference type="InterPro" id="IPR036396">
    <property type="entry name" value="Cyt_P450_sf"/>
</dbReference>
<dbReference type="PROSITE" id="PS00086">
    <property type="entry name" value="CYTOCHROME_P450"/>
    <property type="match status" value="1"/>
</dbReference>
<keyword evidence="9 12" id="KW-0503">Monooxygenase</keyword>
<keyword evidence="5 11" id="KW-0479">Metal-binding</keyword>
<evidence type="ECO:0000256" key="5">
    <source>
        <dbReference type="ARBA" id="ARBA00022723"/>
    </source>
</evidence>
<comment type="subcellular location">
    <subcellularLocation>
        <location evidence="2">Endoplasmic reticulum membrane</location>
    </subcellularLocation>
</comment>
<dbReference type="PRINTS" id="PR00463">
    <property type="entry name" value="EP450I"/>
</dbReference>
<dbReference type="InterPro" id="IPR001128">
    <property type="entry name" value="Cyt_P450"/>
</dbReference>
<keyword evidence="10 13" id="KW-0472">Membrane</keyword>
<dbReference type="Pfam" id="PF00067">
    <property type="entry name" value="p450"/>
    <property type="match status" value="1"/>
</dbReference>
<dbReference type="GO" id="GO:0016705">
    <property type="term" value="F:oxidoreductase activity, acting on paired donors, with incorporation or reduction of molecular oxygen"/>
    <property type="evidence" value="ECO:0007669"/>
    <property type="project" value="InterPro"/>
</dbReference>
<dbReference type="EnsemblMetazoa" id="BGLB007085-RB">
    <property type="protein sequence ID" value="BGLB007085-PB"/>
    <property type="gene ID" value="BGLB007085"/>
</dbReference>
<dbReference type="GO" id="GO:0005506">
    <property type="term" value="F:iron ion binding"/>
    <property type="evidence" value="ECO:0007669"/>
    <property type="project" value="InterPro"/>
</dbReference>
<comment type="similarity">
    <text evidence="3 12">Belongs to the cytochrome P450 family.</text>
</comment>
<evidence type="ECO:0000256" key="7">
    <source>
        <dbReference type="ARBA" id="ARBA00023002"/>
    </source>
</evidence>
<keyword evidence="6" id="KW-0256">Endoplasmic reticulum</keyword>
<dbReference type="Gene3D" id="1.10.630.10">
    <property type="entry name" value="Cytochrome P450"/>
    <property type="match status" value="1"/>
</dbReference>
<keyword evidence="4 11" id="KW-0349">Heme</keyword>
<keyword evidence="7 12" id="KW-0560">Oxidoreductase</keyword>
<dbReference type="GO" id="GO:0005789">
    <property type="term" value="C:endoplasmic reticulum membrane"/>
    <property type="evidence" value="ECO:0007669"/>
    <property type="project" value="UniProtKB-SubCell"/>
</dbReference>
<dbReference type="InterPro" id="IPR017972">
    <property type="entry name" value="Cyt_P450_CS"/>
</dbReference>
<evidence type="ECO:0000256" key="4">
    <source>
        <dbReference type="ARBA" id="ARBA00022617"/>
    </source>
</evidence>
<dbReference type="FunFam" id="1.10.630.10:FF:000182">
    <property type="entry name" value="Cytochrome P450 3A4"/>
    <property type="match status" value="1"/>
</dbReference>
<dbReference type="InterPro" id="IPR050196">
    <property type="entry name" value="Cytochrome_P450_Monoox"/>
</dbReference>
<dbReference type="Proteomes" id="UP000076420">
    <property type="component" value="Unassembled WGS sequence"/>
</dbReference>
<evidence type="ECO:0000256" key="3">
    <source>
        <dbReference type="ARBA" id="ARBA00010617"/>
    </source>
</evidence>
<protein>
    <recommendedName>
        <fullName evidence="16">Cytochrome P450</fullName>
    </recommendedName>
</protein>
<evidence type="ECO:0000256" key="8">
    <source>
        <dbReference type="ARBA" id="ARBA00023004"/>
    </source>
</evidence>
<feature type="binding site" description="axial binding residue" evidence="11">
    <location>
        <position position="450"/>
    </location>
    <ligand>
        <name>heme</name>
        <dbReference type="ChEBI" id="CHEBI:30413"/>
    </ligand>
    <ligandPart>
        <name>Fe</name>
        <dbReference type="ChEBI" id="CHEBI:18248"/>
    </ligandPart>
</feature>
<evidence type="ECO:0000256" key="2">
    <source>
        <dbReference type="ARBA" id="ARBA00004586"/>
    </source>
</evidence>
<evidence type="ECO:0000256" key="10">
    <source>
        <dbReference type="ARBA" id="ARBA00023136"/>
    </source>
</evidence>
<keyword evidence="13" id="KW-1133">Transmembrane helix</keyword>
<evidence type="ECO:0000313" key="14">
    <source>
        <dbReference type="EnsemblMetazoa" id="BGLB007085-PB"/>
    </source>
</evidence>
<evidence type="ECO:0000256" key="13">
    <source>
        <dbReference type="SAM" id="Phobius"/>
    </source>
</evidence>
<dbReference type="CDD" id="cd20660">
    <property type="entry name" value="CYP4V-like"/>
    <property type="match status" value="1"/>
</dbReference>
<evidence type="ECO:0000256" key="6">
    <source>
        <dbReference type="ARBA" id="ARBA00022824"/>
    </source>
</evidence>
<sequence>MYVTLIIGVALIFLYIFYHFSTKKVRDMVDRFPGPQKLPILGNAHQLKTGHEWYKQLLDFASTYREQNAFRVWLANKPIICVLKPEYVEKILSSSKHIDKASEYNVLVPWLGTGLLISTGEKWRHRRKMLTPTFHFNILHDFVYVFNQQTRVLLDKLKVKAKTGPFNMFQDITLCALDIIAETAMGKTIDAQLTDSDYVYAVYRMSSLADMRMRQPWFWFDFIYDLFGYGKEFRTKLQTLHNFTNSVIADRLKHFDTKKALLVKQGLSGESFGDKKKPRLAFLDMLLYMSEDLTKLSLEDIREEVDTFMFEGHDTTAAAINWATHLIGSHPEVQVKVHEELDQVFGKDDRDATMEDLKQLKYLECCIKEALRLFPSVPNYARSIKEELHLEGDYTIPKDTTVIILPIGLHRDPRIFPEPEAFKPERFFLENSVNRHPYSYIPFSAGPRNCIGQKFAMLEEKTVLSHLFRNFNMKSIQKRSELKPVGDLILRPENGIIVELTQRE</sequence>
<dbReference type="InterPro" id="IPR002401">
    <property type="entry name" value="Cyt_P450_E_grp-I"/>
</dbReference>
<dbReference type="AlphaFoldDB" id="A0A2C9JRX5"/>
<dbReference type="SUPFAM" id="SSF48264">
    <property type="entry name" value="Cytochrome P450"/>
    <property type="match status" value="1"/>
</dbReference>
<dbReference type="OrthoDB" id="1470350at2759"/>
<comment type="cofactor">
    <cofactor evidence="1 11">
        <name>heme</name>
        <dbReference type="ChEBI" id="CHEBI:30413"/>
    </cofactor>
</comment>
<organism evidence="14 15">
    <name type="scientific">Biomphalaria glabrata</name>
    <name type="common">Bloodfluke planorb</name>
    <name type="synonym">Freshwater snail</name>
    <dbReference type="NCBI Taxonomy" id="6526"/>
    <lineage>
        <taxon>Eukaryota</taxon>
        <taxon>Metazoa</taxon>
        <taxon>Spiralia</taxon>
        <taxon>Lophotrochozoa</taxon>
        <taxon>Mollusca</taxon>
        <taxon>Gastropoda</taxon>
        <taxon>Heterobranchia</taxon>
        <taxon>Euthyneura</taxon>
        <taxon>Panpulmonata</taxon>
        <taxon>Hygrophila</taxon>
        <taxon>Lymnaeoidea</taxon>
        <taxon>Planorbidae</taxon>
        <taxon>Biomphalaria</taxon>
    </lineage>
</organism>
<accession>A0A2C9JRX5</accession>
<dbReference type="GO" id="GO:0004497">
    <property type="term" value="F:monooxygenase activity"/>
    <property type="evidence" value="ECO:0007669"/>
    <property type="project" value="UniProtKB-KW"/>
</dbReference>
<dbReference type="PANTHER" id="PTHR24291">
    <property type="entry name" value="CYTOCHROME P450 FAMILY 4"/>
    <property type="match status" value="1"/>
</dbReference>
<proteinExistence type="inferred from homology"/>
<keyword evidence="8 11" id="KW-0408">Iron</keyword>
<feature type="transmembrane region" description="Helical" evidence="13">
    <location>
        <begin position="6"/>
        <end position="22"/>
    </location>
</feature>
<name>A0A2C9JRX5_BIOGL</name>
<dbReference type="VEuPathDB" id="VectorBase:BGLB007085"/>
<dbReference type="PANTHER" id="PTHR24291:SF189">
    <property type="entry name" value="CYTOCHROME P450 4C3-RELATED"/>
    <property type="match status" value="1"/>
</dbReference>
<evidence type="ECO:0000256" key="11">
    <source>
        <dbReference type="PIRSR" id="PIRSR602401-1"/>
    </source>
</evidence>
<dbReference type="STRING" id="6526.A0A2C9JRX5"/>
<reference evidence="14" key="1">
    <citation type="submission" date="2020-05" db="UniProtKB">
        <authorList>
            <consortium name="EnsemblMetazoa"/>
        </authorList>
    </citation>
    <scope>IDENTIFICATION</scope>
    <source>
        <strain evidence="14">BB02</strain>
    </source>
</reference>
<dbReference type="KEGG" id="bgt:106065596"/>
<evidence type="ECO:0008006" key="16">
    <source>
        <dbReference type="Google" id="ProtNLM"/>
    </source>
</evidence>
<keyword evidence="13" id="KW-0812">Transmembrane</keyword>
<dbReference type="GO" id="GO:0020037">
    <property type="term" value="F:heme binding"/>
    <property type="evidence" value="ECO:0007669"/>
    <property type="project" value="InterPro"/>
</dbReference>
<evidence type="ECO:0000256" key="1">
    <source>
        <dbReference type="ARBA" id="ARBA00001971"/>
    </source>
</evidence>
<evidence type="ECO:0000313" key="15">
    <source>
        <dbReference type="Proteomes" id="UP000076420"/>
    </source>
</evidence>
<gene>
    <name evidence="14" type="primary">106065596</name>
</gene>
<dbReference type="VEuPathDB" id="VectorBase:BGLAX_028866"/>
<dbReference type="PRINTS" id="PR00385">
    <property type="entry name" value="P450"/>
</dbReference>
<evidence type="ECO:0000256" key="9">
    <source>
        <dbReference type="ARBA" id="ARBA00023033"/>
    </source>
</evidence>
<evidence type="ECO:0000256" key="12">
    <source>
        <dbReference type="RuleBase" id="RU000461"/>
    </source>
</evidence>